<evidence type="ECO:0000256" key="6">
    <source>
        <dbReference type="RuleBase" id="RU000304"/>
    </source>
</evidence>
<dbReference type="InterPro" id="IPR011009">
    <property type="entry name" value="Kinase-like_dom_sf"/>
</dbReference>
<evidence type="ECO:0000256" key="2">
    <source>
        <dbReference type="ARBA" id="ARBA00022741"/>
    </source>
</evidence>
<dbReference type="SUPFAM" id="SSF56112">
    <property type="entry name" value="Protein kinase-like (PK-like)"/>
    <property type="match status" value="1"/>
</dbReference>
<keyword evidence="6" id="KW-0723">Serine/threonine-protein kinase</keyword>
<dbReference type="InterPro" id="IPR008271">
    <property type="entry name" value="Ser/Thr_kinase_AS"/>
</dbReference>
<dbReference type="GO" id="GO:0005524">
    <property type="term" value="F:ATP binding"/>
    <property type="evidence" value="ECO:0007669"/>
    <property type="project" value="UniProtKB-UniRule"/>
</dbReference>
<dbReference type="EMBL" id="LFYR01000079">
    <property type="protein sequence ID" value="KMZ76106.1"/>
    <property type="molecule type" value="Genomic_DNA"/>
</dbReference>
<proteinExistence type="inferred from homology"/>
<dbReference type="OMA" id="GPMVGHT"/>
<dbReference type="FunFam" id="3.30.200.20:FF:000162">
    <property type="entry name" value="Adenine nucleotide alpha hydrolase-like domain kinase"/>
    <property type="match status" value="1"/>
</dbReference>
<reference evidence="10" key="1">
    <citation type="journal article" date="2016" name="Nature">
        <title>The genome of the seagrass Zostera marina reveals angiosperm adaptation to the sea.</title>
        <authorList>
            <person name="Olsen J.L."/>
            <person name="Rouze P."/>
            <person name="Verhelst B."/>
            <person name="Lin Y.-C."/>
            <person name="Bayer T."/>
            <person name="Collen J."/>
            <person name="Dattolo E."/>
            <person name="De Paoli E."/>
            <person name="Dittami S."/>
            <person name="Maumus F."/>
            <person name="Michel G."/>
            <person name="Kersting A."/>
            <person name="Lauritano C."/>
            <person name="Lohaus R."/>
            <person name="Toepel M."/>
            <person name="Tonon T."/>
            <person name="Vanneste K."/>
            <person name="Amirebrahimi M."/>
            <person name="Brakel J."/>
            <person name="Bostroem C."/>
            <person name="Chovatia M."/>
            <person name="Grimwood J."/>
            <person name="Jenkins J.W."/>
            <person name="Jueterbock A."/>
            <person name="Mraz A."/>
            <person name="Stam W.T."/>
            <person name="Tice H."/>
            <person name="Bornberg-Bauer E."/>
            <person name="Green P.J."/>
            <person name="Pearson G.A."/>
            <person name="Procaccini G."/>
            <person name="Duarte C.M."/>
            <person name="Schmutz J."/>
            <person name="Reusch T.B.H."/>
            <person name="Van de Peer Y."/>
        </authorList>
    </citation>
    <scope>NUCLEOTIDE SEQUENCE [LARGE SCALE GENOMIC DNA]</scope>
    <source>
        <strain evidence="10">cv. Finnish</strain>
    </source>
</reference>
<gene>
    <name evidence="9" type="ORF">ZOSMA_106G00110</name>
</gene>
<feature type="domain" description="Protein kinase" evidence="8">
    <location>
        <begin position="79"/>
        <end position="368"/>
    </location>
</feature>
<dbReference type="OrthoDB" id="4062651at2759"/>
<dbReference type="Gene3D" id="3.30.200.20">
    <property type="entry name" value="Phosphorylase Kinase, domain 1"/>
    <property type="match status" value="1"/>
</dbReference>
<comment type="similarity">
    <text evidence="6">Belongs to the protein kinase superfamily.</text>
</comment>
<evidence type="ECO:0000259" key="8">
    <source>
        <dbReference type="PROSITE" id="PS50011"/>
    </source>
</evidence>
<dbReference type="InterPro" id="IPR050823">
    <property type="entry name" value="Plant_Ser_Thr_Prot_Kinase"/>
</dbReference>
<dbReference type="PROSITE" id="PS50011">
    <property type="entry name" value="PROTEIN_KINASE_DOM"/>
    <property type="match status" value="1"/>
</dbReference>
<dbReference type="Gene3D" id="1.10.510.10">
    <property type="entry name" value="Transferase(Phosphotransferase) domain 1"/>
    <property type="match status" value="1"/>
</dbReference>
<keyword evidence="10" id="KW-1185">Reference proteome</keyword>
<organism evidence="9 10">
    <name type="scientific">Zostera marina</name>
    <name type="common">Eelgrass</name>
    <dbReference type="NCBI Taxonomy" id="29655"/>
    <lineage>
        <taxon>Eukaryota</taxon>
        <taxon>Viridiplantae</taxon>
        <taxon>Streptophyta</taxon>
        <taxon>Embryophyta</taxon>
        <taxon>Tracheophyta</taxon>
        <taxon>Spermatophyta</taxon>
        <taxon>Magnoliopsida</taxon>
        <taxon>Liliopsida</taxon>
        <taxon>Zosteraceae</taxon>
        <taxon>Zostera</taxon>
    </lineage>
</organism>
<dbReference type="CDD" id="cd14066">
    <property type="entry name" value="STKc_IRAK"/>
    <property type="match status" value="1"/>
</dbReference>
<dbReference type="GO" id="GO:0004674">
    <property type="term" value="F:protein serine/threonine kinase activity"/>
    <property type="evidence" value="ECO:0007669"/>
    <property type="project" value="UniProtKB-KW"/>
</dbReference>
<feature type="compositionally biased region" description="Acidic residues" evidence="7">
    <location>
        <begin position="388"/>
        <end position="404"/>
    </location>
</feature>
<dbReference type="InterPro" id="IPR000719">
    <property type="entry name" value="Prot_kinase_dom"/>
</dbReference>
<feature type="region of interest" description="Disordered" evidence="7">
    <location>
        <begin position="372"/>
        <end position="405"/>
    </location>
</feature>
<keyword evidence="1" id="KW-0808">Transferase</keyword>
<keyword evidence="2 5" id="KW-0547">Nucleotide-binding</keyword>
<evidence type="ECO:0000313" key="10">
    <source>
        <dbReference type="Proteomes" id="UP000036987"/>
    </source>
</evidence>
<feature type="region of interest" description="Disordered" evidence="7">
    <location>
        <begin position="418"/>
        <end position="437"/>
    </location>
</feature>
<accession>A0A0K9Q4C2</accession>
<dbReference type="STRING" id="29655.A0A0K9Q4C2"/>
<dbReference type="Pfam" id="PF00069">
    <property type="entry name" value="Pkinase"/>
    <property type="match status" value="1"/>
</dbReference>
<dbReference type="InterPro" id="IPR017441">
    <property type="entry name" value="Protein_kinase_ATP_BS"/>
</dbReference>
<evidence type="ECO:0000256" key="4">
    <source>
        <dbReference type="ARBA" id="ARBA00022840"/>
    </source>
</evidence>
<protein>
    <submittedName>
        <fullName evidence="9">Protein kinase 2B</fullName>
    </submittedName>
</protein>
<keyword evidence="3 9" id="KW-0418">Kinase</keyword>
<dbReference type="PROSITE" id="PS00107">
    <property type="entry name" value="PROTEIN_KINASE_ATP"/>
    <property type="match status" value="1"/>
</dbReference>
<dbReference type="AlphaFoldDB" id="A0A0K9Q4C2"/>
<comment type="caution">
    <text evidence="9">The sequence shown here is derived from an EMBL/GenBank/DDBJ whole genome shotgun (WGS) entry which is preliminary data.</text>
</comment>
<dbReference type="PANTHER" id="PTHR45621">
    <property type="entry name" value="OS01G0588500 PROTEIN-RELATED"/>
    <property type="match status" value="1"/>
</dbReference>
<evidence type="ECO:0000256" key="1">
    <source>
        <dbReference type="ARBA" id="ARBA00022679"/>
    </source>
</evidence>
<sequence length="437" mass="49576">MKCFWCYKQKKPTNSINSSAPPTIESGTEVSTETVASGKQSSWLTSSSSSPSIPGIYEERLRNLKEFDLSELKTATNNFSRLLKIGEGGFGSVYKGFLLPTKPKDRKTVVAIKMLNHNSQQGHKEWLAEVKILSVLEHPNLVKLIGYCAVDGERGIQRLLVYEYMTNKSLEHHLFNKPSSVFPPLPWITRLQIALGAAKGLDYLHHGFEAQIIYRDYKPSNVLLDEHLMPKLSDFGLAREGPFGDRTHVTTAVVGTRGYAAPEYVETGHLTSKSDVWSFGVVLFEIITGRASIEPNRPKTEQKLLEWIKKFPVGTKRFHMILDPRLRNPCSIDSVRMVATLANRCLLKNPKDRPTMTAVIDSLENAIIQEQACHTDPKLQQPKKEEEKKEEEEKEEEEKEEDVGITESFKRRMVLLAKMGDKHNRRKGKFQTMHVSI</sequence>
<dbReference type="PROSITE" id="PS00108">
    <property type="entry name" value="PROTEIN_KINASE_ST"/>
    <property type="match status" value="1"/>
</dbReference>
<evidence type="ECO:0000256" key="5">
    <source>
        <dbReference type="PROSITE-ProRule" id="PRU10141"/>
    </source>
</evidence>
<evidence type="ECO:0000256" key="3">
    <source>
        <dbReference type="ARBA" id="ARBA00022777"/>
    </source>
</evidence>
<name>A0A0K9Q4C2_ZOSMR</name>
<dbReference type="Proteomes" id="UP000036987">
    <property type="component" value="Unassembled WGS sequence"/>
</dbReference>
<evidence type="ECO:0000256" key="7">
    <source>
        <dbReference type="SAM" id="MobiDB-lite"/>
    </source>
</evidence>
<evidence type="ECO:0000313" key="9">
    <source>
        <dbReference type="EMBL" id="KMZ76106.1"/>
    </source>
</evidence>
<keyword evidence="4 5" id="KW-0067">ATP-binding</keyword>
<dbReference type="FunFam" id="1.10.510.10:FF:000095">
    <property type="entry name" value="protein STRUBBELIG-RECEPTOR FAMILY 8"/>
    <property type="match status" value="1"/>
</dbReference>
<feature type="binding site" evidence="5">
    <location>
        <position position="113"/>
    </location>
    <ligand>
        <name>ATP</name>
        <dbReference type="ChEBI" id="CHEBI:30616"/>
    </ligand>
</feature>
<feature type="compositionally biased region" description="Basic and acidic residues" evidence="7">
    <location>
        <begin position="373"/>
        <end position="387"/>
    </location>
</feature>